<sequence length="243" mass="27310">MSRVSMFPNHPASLLCSPDHQWVFASTQNSDLGPKVFHMRSLLCPSEDEAPVSTALPIWLTSRACWAPNKAARLMVMHRNDNGMQLVVTTYELGAKRSRNGVDILVQQIASFILPDTMMPPHLMKGHSSQVILLVSGSELVLFTIHGLHLAAFQDHQKPITSMWVDQSRVITSSFDLSLRVYMWNKDNKFPVLRSCYHLLGGSHRWASGFTHVESDGMSIVGVEARSIGTSILRSYYFQVQRD</sequence>
<dbReference type="AlphaFoldDB" id="A0A7J8IKJ1"/>
<evidence type="ECO:0008006" key="3">
    <source>
        <dbReference type="Google" id="ProtNLM"/>
    </source>
</evidence>
<dbReference type="EMBL" id="JACASE010000003">
    <property type="protein sequence ID" value="KAF6484422.1"/>
    <property type="molecule type" value="Genomic_DNA"/>
</dbReference>
<organism evidence="1 2">
    <name type="scientific">Rousettus aegyptiacus</name>
    <name type="common">Egyptian fruit bat</name>
    <name type="synonym">Pteropus aegyptiacus</name>
    <dbReference type="NCBI Taxonomy" id="9407"/>
    <lineage>
        <taxon>Eukaryota</taxon>
        <taxon>Metazoa</taxon>
        <taxon>Chordata</taxon>
        <taxon>Craniata</taxon>
        <taxon>Vertebrata</taxon>
        <taxon>Euteleostomi</taxon>
        <taxon>Mammalia</taxon>
        <taxon>Eutheria</taxon>
        <taxon>Laurasiatheria</taxon>
        <taxon>Chiroptera</taxon>
        <taxon>Yinpterochiroptera</taxon>
        <taxon>Pteropodoidea</taxon>
        <taxon>Pteropodidae</taxon>
        <taxon>Rousettinae</taxon>
        <taxon>Rousettus</taxon>
    </lineage>
</organism>
<comment type="caution">
    <text evidence="1">The sequence shown here is derived from an EMBL/GenBank/DDBJ whole genome shotgun (WGS) entry which is preliminary data.</text>
</comment>
<dbReference type="Proteomes" id="UP000593571">
    <property type="component" value="Unassembled WGS sequence"/>
</dbReference>
<gene>
    <name evidence="1" type="ORF">HJG63_005047</name>
</gene>
<accession>A0A7J8IKJ1</accession>
<dbReference type="SUPFAM" id="SSF50978">
    <property type="entry name" value="WD40 repeat-like"/>
    <property type="match status" value="1"/>
</dbReference>
<evidence type="ECO:0000313" key="1">
    <source>
        <dbReference type="EMBL" id="KAF6484422.1"/>
    </source>
</evidence>
<dbReference type="InterPro" id="IPR036322">
    <property type="entry name" value="WD40_repeat_dom_sf"/>
</dbReference>
<protein>
    <recommendedName>
        <fullName evidence="3">F-box and WD repeat domain containing 12</fullName>
    </recommendedName>
</protein>
<evidence type="ECO:0000313" key="2">
    <source>
        <dbReference type="Proteomes" id="UP000593571"/>
    </source>
</evidence>
<proteinExistence type="predicted"/>
<name>A0A7J8IKJ1_ROUAE</name>
<keyword evidence="2" id="KW-1185">Reference proteome</keyword>
<reference evidence="1 2" key="1">
    <citation type="journal article" date="2020" name="Nature">
        <title>Six reference-quality genomes reveal evolution of bat adaptations.</title>
        <authorList>
            <person name="Jebb D."/>
            <person name="Huang Z."/>
            <person name="Pippel M."/>
            <person name="Hughes G.M."/>
            <person name="Lavrichenko K."/>
            <person name="Devanna P."/>
            <person name="Winkler S."/>
            <person name="Jermiin L.S."/>
            <person name="Skirmuntt E.C."/>
            <person name="Katzourakis A."/>
            <person name="Burkitt-Gray L."/>
            <person name="Ray D.A."/>
            <person name="Sullivan K.A.M."/>
            <person name="Roscito J.G."/>
            <person name="Kirilenko B.M."/>
            <person name="Davalos L.M."/>
            <person name="Corthals A.P."/>
            <person name="Power M.L."/>
            <person name="Jones G."/>
            <person name="Ransome R.D."/>
            <person name="Dechmann D.K.N."/>
            <person name="Locatelli A.G."/>
            <person name="Puechmaille S.J."/>
            <person name="Fedrigo O."/>
            <person name="Jarvis E.D."/>
            <person name="Hiller M."/>
            <person name="Vernes S.C."/>
            <person name="Myers E.W."/>
            <person name="Teeling E.C."/>
        </authorList>
    </citation>
    <scope>NUCLEOTIDE SEQUENCE [LARGE SCALE GENOMIC DNA]</scope>
    <source>
        <strain evidence="1">MRouAeg1</strain>
        <tissue evidence="1">Muscle</tissue>
    </source>
</reference>